<feature type="binding site" evidence="18">
    <location>
        <begin position="22"/>
        <end position="25"/>
    </location>
    <ligand>
        <name>UDP-N-acetyl-alpha-D-glucosamine</name>
        <dbReference type="ChEBI" id="CHEBI:57705"/>
    </ligand>
</feature>
<evidence type="ECO:0000256" key="16">
    <source>
        <dbReference type="ARBA" id="ARBA00048493"/>
    </source>
</evidence>
<feature type="active site" description="Proton acceptor" evidence="18">
    <location>
        <position position="360"/>
    </location>
</feature>
<dbReference type="InterPro" id="IPR038009">
    <property type="entry name" value="GlmU_C_LbH"/>
</dbReference>
<dbReference type="SUPFAM" id="SSF53448">
    <property type="entry name" value="Nucleotide-diphospho-sugar transferases"/>
    <property type="match status" value="1"/>
</dbReference>
<evidence type="ECO:0000256" key="18">
    <source>
        <dbReference type="HAMAP-Rule" id="MF_01631"/>
    </source>
</evidence>
<dbReference type="HAMAP" id="MF_01631">
    <property type="entry name" value="GlmU"/>
    <property type="match status" value="1"/>
</dbReference>
<feature type="binding site" evidence="18">
    <location>
        <position position="330"/>
    </location>
    <ligand>
        <name>UDP-N-acetyl-alpha-D-glucosamine</name>
        <dbReference type="ChEBI" id="CHEBI:57705"/>
    </ligand>
</feature>
<keyword evidence="11 18" id="KW-0573">Peptidoglycan synthesis</keyword>
<keyword evidence="7 18" id="KW-0479">Metal-binding</keyword>
<dbReference type="GO" id="GO:0016020">
    <property type="term" value="C:membrane"/>
    <property type="evidence" value="ECO:0007669"/>
    <property type="project" value="GOC"/>
</dbReference>
<feature type="binding site" evidence="18">
    <location>
        <position position="420"/>
    </location>
    <ligand>
        <name>acetyl-CoA</name>
        <dbReference type="ChEBI" id="CHEBI:57288"/>
    </ligand>
</feature>
<feature type="region of interest" description="N-acetyltransferase" evidence="18">
    <location>
        <begin position="265"/>
        <end position="462"/>
    </location>
</feature>
<dbReference type="GO" id="GO:0000287">
    <property type="term" value="F:magnesium ion binding"/>
    <property type="evidence" value="ECO:0007669"/>
    <property type="project" value="UniProtKB-UniRule"/>
</dbReference>
<evidence type="ECO:0000256" key="15">
    <source>
        <dbReference type="ARBA" id="ARBA00048247"/>
    </source>
</evidence>
<feature type="binding site" evidence="18">
    <location>
        <position position="377"/>
    </location>
    <ligand>
        <name>acetyl-CoA</name>
        <dbReference type="ChEBI" id="CHEBI:57288"/>
    </ligand>
</feature>
<keyword evidence="14 18" id="KW-0961">Cell wall biogenesis/degradation</keyword>
<dbReference type="InterPro" id="IPR025877">
    <property type="entry name" value="MobA-like_NTP_Trfase"/>
</dbReference>
<comment type="caution">
    <text evidence="20">The sequence shown here is derived from an EMBL/GenBank/DDBJ whole genome shotgun (WGS) entry which is preliminary data.</text>
</comment>
<evidence type="ECO:0000256" key="8">
    <source>
        <dbReference type="ARBA" id="ARBA00022737"/>
    </source>
</evidence>
<keyword evidence="13 18" id="KW-0012">Acyltransferase</keyword>
<sequence>MTARSDVTAQTDTARTCLTVVLAAGEGTRMRSSRPKVLHPLAGRTLLAHVLAAVATVGGRVAVVIGPDAEPVAAAVRAIAPEADVFVQAERRGTAHAVRAARAALARGADDVLVVFADNPLIRPETYAQLRAPLAAGAAVSVLGFRPADPSGYGRLVTDGDDLVAIREEKDASPAERAIGLCNGGVMGLAGAQALALLDAVTDHNAKREFYLTDVVALARAAGRRAVVTEAADATEVLGVNTQGQLAEVGAVLQRRLRAAALDAGVCMAAPDTVHLSFDTRLGRDVTVEPYVVFGPGVTVEGGATIRAFSHLEGARVGPGAIVGPYARLRPGAVLERDVHVGNFVEVKASTIEAGAKANHLAYIGDARVGAGANVGAGTITCNYDGAAKHRTDIGAGAFIGSNSSLVAPVTIGEGAYVGSGSVITADVPPDGLAIGRGRQVVKEGWAAGRGKAARKKPGSAT</sequence>
<dbReference type="InterPro" id="IPR029044">
    <property type="entry name" value="Nucleotide-diphossugar_trans"/>
</dbReference>
<protein>
    <recommendedName>
        <fullName evidence="18">Bifunctional protein GlmU</fullName>
    </recommendedName>
    <domain>
        <recommendedName>
            <fullName evidence="18">UDP-N-acetylglucosamine pyrophosphorylase</fullName>
            <ecNumber evidence="18">2.7.7.23</ecNumber>
        </recommendedName>
        <alternativeName>
            <fullName evidence="18">N-acetylglucosamine-1-phosphate uridyltransferase</fullName>
        </alternativeName>
    </domain>
    <domain>
        <recommendedName>
            <fullName evidence="18">Glucosamine-1-phosphate N-acetyltransferase</fullName>
            <ecNumber evidence="18">2.3.1.157</ecNumber>
        </recommendedName>
    </domain>
</protein>
<feature type="binding site" evidence="18">
    <location>
        <position position="437"/>
    </location>
    <ligand>
        <name>acetyl-CoA</name>
        <dbReference type="ChEBI" id="CHEBI:57288"/>
    </ligand>
</feature>
<comment type="function">
    <text evidence="17 18">Catalyzes the last two sequential reactions in the de novo biosynthetic pathway for UDP-N-acetylglucosamine (UDP-GlcNAc). The C-terminal domain catalyzes the transfer of acetyl group from acetyl coenzyme A to glucosamine-1-phosphate (GlcN-1-P) to produce N-acetylglucosamine-1-phosphate (GlcNAc-1-P), which is converted into UDP-GlcNAc by the transfer of uridine 5-monophosphate (from uridine 5-triphosphate), a reaction catalyzed by the N-terminal domain.</text>
</comment>
<keyword evidence="8 18" id="KW-0677">Repeat</keyword>
<comment type="catalytic activity">
    <reaction evidence="15 18">
        <text>alpha-D-glucosamine 1-phosphate + acetyl-CoA = N-acetyl-alpha-D-glucosamine 1-phosphate + CoA + H(+)</text>
        <dbReference type="Rhea" id="RHEA:13725"/>
        <dbReference type="ChEBI" id="CHEBI:15378"/>
        <dbReference type="ChEBI" id="CHEBI:57287"/>
        <dbReference type="ChEBI" id="CHEBI:57288"/>
        <dbReference type="ChEBI" id="CHEBI:57776"/>
        <dbReference type="ChEBI" id="CHEBI:58516"/>
        <dbReference type="EC" id="2.3.1.157"/>
    </reaction>
</comment>
<feature type="binding site" evidence="18">
    <location>
        <position position="363"/>
    </location>
    <ligand>
        <name>UDP-N-acetyl-alpha-D-glucosamine</name>
        <dbReference type="ChEBI" id="CHEBI:57705"/>
    </ligand>
</feature>
<feature type="binding site" evidence="18">
    <location>
        <begin position="93"/>
        <end position="94"/>
    </location>
    <ligand>
        <name>UDP-N-acetyl-alpha-D-glucosamine</name>
        <dbReference type="ChEBI" id="CHEBI:57705"/>
    </ligand>
</feature>
<dbReference type="PROSITE" id="PS00101">
    <property type="entry name" value="HEXAPEP_TRANSFERASES"/>
    <property type="match status" value="1"/>
</dbReference>
<dbReference type="NCBIfam" id="NF010933">
    <property type="entry name" value="PRK14353.1"/>
    <property type="match status" value="1"/>
</dbReference>
<dbReference type="Proteomes" id="UP000289200">
    <property type="component" value="Unassembled WGS sequence"/>
</dbReference>
<keyword evidence="4 18" id="KW-0963">Cytoplasm</keyword>
<accession>A0A3S4FAS5</accession>
<comment type="similarity">
    <text evidence="2 18">In the C-terminal section; belongs to the transferase hexapeptide repeat family.</text>
</comment>
<dbReference type="GO" id="GO:0006048">
    <property type="term" value="P:UDP-N-acetylglucosamine biosynthetic process"/>
    <property type="evidence" value="ECO:0007669"/>
    <property type="project" value="UniProtKB-UniPathway"/>
</dbReference>
<feature type="binding site" evidence="18">
    <location>
        <position position="348"/>
    </location>
    <ligand>
        <name>UDP-N-acetyl-alpha-D-glucosamine</name>
        <dbReference type="ChEBI" id="CHEBI:57705"/>
    </ligand>
</feature>
<dbReference type="InterPro" id="IPR050065">
    <property type="entry name" value="GlmU-like"/>
</dbReference>
<comment type="pathway">
    <text evidence="18">Nucleotide-sugar biosynthesis; UDP-N-acetyl-alpha-D-glucosamine biosynthesis; UDP-N-acetyl-alpha-D-glucosamine from N-acetyl-alpha-D-glucosamine 1-phosphate: step 1/1.</text>
</comment>
<dbReference type="GO" id="GO:0005737">
    <property type="term" value="C:cytoplasm"/>
    <property type="evidence" value="ECO:0007669"/>
    <property type="project" value="UniProtKB-SubCell"/>
</dbReference>
<dbReference type="InterPro" id="IPR005882">
    <property type="entry name" value="Bifunctional_GlmU"/>
</dbReference>
<evidence type="ECO:0000256" key="7">
    <source>
        <dbReference type="ARBA" id="ARBA00022723"/>
    </source>
</evidence>
<dbReference type="EMBL" id="UWOC01000155">
    <property type="protein sequence ID" value="VCU09813.1"/>
    <property type="molecule type" value="Genomic_DNA"/>
</dbReference>
<evidence type="ECO:0000256" key="6">
    <source>
        <dbReference type="ARBA" id="ARBA00022695"/>
    </source>
</evidence>
<evidence type="ECO:0000256" key="10">
    <source>
        <dbReference type="ARBA" id="ARBA00022960"/>
    </source>
</evidence>
<dbReference type="UniPathway" id="UPA00973"/>
<dbReference type="AlphaFoldDB" id="A0A3S4FAS5"/>
<dbReference type="Gene3D" id="2.160.10.10">
    <property type="entry name" value="Hexapeptide repeat proteins"/>
    <property type="match status" value="1"/>
</dbReference>
<evidence type="ECO:0000256" key="9">
    <source>
        <dbReference type="ARBA" id="ARBA00022842"/>
    </source>
</evidence>
<evidence type="ECO:0000256" key="14">
    <source>
        <dbReference type="ARBA" id="ARBA00023316"/>
    </source>
</evidence>
<evidence type="ECO:0000256" key="5">
    <source>
        <dbReference type="ARBA" id="ARBA00022679"/>
    </source>
</evidence>
<dbReference type="InterPro" id="IPR011004">
    <property type="entry name" value="Trimer_LpxA-like_sf"/>
</dbReference>
<feature type="binding site" evidence="18">
    <location>
        <position position="241"/>
    </location>
    <ligand>
        <name>UDP-N-acetyl-alpha-D-glucosamine</name>
        <dbReference type="ChEBI" id="CHEBI:57705"/>
    </ligand>
</feature>
<evidence type="ECO:0000313" key="21">
    <source>
        <dbReference type="Proteomes" id="UP000289200"/>
    </source>
</evidence>
<keyword evidence="9 18" id="KW-0460">Magnesium</keyword>
<dbReference type="Pfam" id="PF12804">
    <property type="entry name" value="NTP_transf_3"/>
    <property type="match status" value="1"/>
</dbReference>
<dbReference type="GO" id="GO:0009252">
    <property type="term" value="P:peptidoglycan biosynthetic process"/>
    <property type="evidence" value="ECO:0007669"/>
    <property type="project" value="UniProtKB-UniRule"/>
</dbReference>
<dbReference type="GO" id="GO:0071555">
    <property type="term" value="P:cell wall organization"/>
    <property type="evidence" value="ECO:0007669"/>
    <property type="project" value="UniProtKB-KW"/>
</dbReference>
<evidence type="ECO:0000256" key="17">
    <source>
        <dbReference type="ARBA" id="ARBA00049628"/>
    </source>
</evidence>
<feature type="region of interest" description="Linker" evidence="18">
    <location>
        <begin position="244"/>
        <end position="264"/>
    </location>
</feature>
<evidence type="ECO:0000256" key="11">
    <source>
        <dbReference type="ARBA" id="ARBA00022984"/>
    </source>
</evidence>
<evidence type="ECO:0000256" key="3">
    <source>
        <dbReference type="ARBA" id="ARBA00007947"/>
    </source>
</evidence>
<feature type="binding site" evidence="18">
    <location>
        <position position="241"/>
    </location>
    <ligand>
        <name>Mg(2+)</name>
        <dbReference type="ChEBI" id="CHEBI:18420"/>
    </ligand>
</feature>
<feature type="binding site" evidence="18">
    <location>
        <position position="88"/>
    </location>
    <ligand>
        <name>UDP-N-acetyl-alpha-D-glucosamine</name>
        <dbReference type="ChEBI" id="CHEBI:57705"/>
    </ligand>
</feature>
<comment type="caution">
    <text evidence="18">Lacks conserved residue(s) required for the propagation of feature annotation.</text>
</comment>
<dbReference type="InterPro" id="IPR018357">
    <property type="entry name" value="Hexapep_transf_CS"/>
</dbReference>
<evidence type="ECO:0000259" key="19">
    <source>
        <dbReference type="Pfam" id="PF12804"/>
    </source>
</evidence>
<dbReference type="PANTHER" id="PTHR43584:SF3">
    <property type="entry name" value="BIFUNCTIONAL PROTEIN GLMU"/>
    <property type="match status" value="1"/>
</dbReference>
<evidence type="ECO:0000313" key="20">
    <source>
        <dbReference type="EMBL" id="VCU09813.1"/>
    </source>
</evidence>
<dbReference type="PANTHER" id="PTHR43584">
    <property type="entry name" value="NUCLEOTIDYL TRANSFERASE"/>
    <property type="match status" value="1"/>
</dbReference>
<name>A0A3S4FAS5_9BRAD</name>
<feature type="binding site" evidence="18">
    <location>
        <position position="168"/>
    </location>
    <ligand>
        <name>UDP-N-acetyl-alpha-D-glucosamine</name>
        <dbReference type="ChEBI" id="CHEBI:57705"/>
    </ligand>
</feature>
<dbReference type="RefSeq" id="WP_129609612.1">
    <property type="nucleotide sequence ID" value="NZ_UWOC01000155.1"/>
</dbReference>
<evidence type="ECO:0000256" key="1">
    <source>
        <dbReference type="ARBA" id="ARBA00004496"/>
    </source>
</evidence>
<comment type="catalytic activity">
    <reaction evidence="16 18">
        <text>N-acetyl-alpha-D-glucosamine 1-phosphate + UTP + H(+) = UDP-N-acetyl-alpha-D-glucosamine + diphosphate</text>
        <dbReference type="Rhea" id="RHEA:13509"/>
        <dbReference type="ChEBI" id="CHEBI:15378"/>
        <dbReference type="ChEBI" id="CHEBI:33019"/>
        <dbReference type="ChEBI" id="CHEBI:46398"/>
        <dbReference type="ChEBI" id="CHEBI:57705"/>
        <dbReference type="ChEBI" id="CHEBI:57776"/>
        <dbReference type="EC" id="2.7.7.23"/>
    </reaction>
</comment>
<feature type="binding site" evidence="18">
    <location>
        <position position="374"/>
    </location>
    <ligand>
        <name>UDP-N-acetyl-alpha-D-glucosamine</name>
        <dbReference type="ChEBI" id="CHEBI:57705"/>
    </ligand>
</feature>
<evidence type="ECO:0000256" key="13">
    <source>
        <dbReference type="ARBA" id="ARBA00023315"/>
    </source>
</evidence>
<dbReference type="OrthoDB" id="9775031at2"/>
<organism evidence="20 21">
    <name type="scientific">Rhodoplanes serenus</name>
    <dbReference type="NCBI Taxonomy" id="200615"/>
    <lineage>
        <taxon>Bacteria</taxon>
        <taxon>Pseudomonadati</taxon>
        <taxon>Pseudomonadota</taxon>
        <taxon>Alphaproteobacteria</taxon>
        <taxon>Hyphomicrobiales</taxon>
        <taxon>Nitrobacteraceae</taxon>
        <taxon>Rhodoplanes</taxon>
    </lineage>
</organism>
<dbReference type="NCBIfam" id="TIGR01173">
    <property type="entry name" value="glmU"/>
    <property type="match status" value="1"/>
</dbReference>
<evidence type="ECO:0000256" key="12">
    <source>
        <dbReference type="ARBA" id="ARBA00023268"/>
    </source>
</evidence>
<comment type="pathway">
    <text evidence="18">Bacterial outer membrane biogenesis; LPS lipid A biosynthesis.</text>
</comment>
<feature type="binding site" evidence="18">
    <location>
        <position position="36"/>
    </location>
    <ligand>
        <name>UDP-N-acetyl-alpha-D-glucosamine</name>
        <dbReference type="ChEBI" id="CHEBI:57705"/>
    </ligand>
</feature>
<dbReference type="SUPFAM" id="SSF51161">
    <property type="entry name" value="Trimeric LpxA-like enzymes"/>
    <property type="match status" value="1"/>
</dbReference>
<dbReference type="Pfam" id="PF00132">
    <property type="entry name" value="Hexapep"/>
    <property type="match status" value="1"/>
</dbReference>
<keyword evidence="5 18" id="KW-0808">Transferase</keyword>
<dbReference type="GO" id="GO:0019134">
    <property type="term" value="F:glucosamine-1-phosphate N-acetyltransferase activity"/>
    <property type="evidence" value="ECO:0007669"/>
    <property type="project" value="UniProtKB-UniRule"/>
</dbReference>
<comment type="cofactor">
    <cofactor evidence="18">
        <name>Mg(2+)</name>
        <dbReference type="ChEBI" id="CHEBI:18420"/>
    </cofactor>
    <text evidence="18">Binds 1 Mg(2+) ion per subunit.</text>
</comment>
<dbReference type="UniPathway" id="UPA00113">
    <property type="reaction ID" value="UER00532"/>
</dbReference>
<keyword evidence="10 18" id="KW-0133">Cell shape</keyword>
<feature type="binding site" evidence="18">
    <location>
        <position position="402"/>
    </location>
    <ligand>
        <name>acetyl-CoA</name>
        <dbReference type="ChEBI" id="CHEBI:57288"/>
    </ligand>
</feature>
<comment type="subcellular location">
    <subcellularLocation>
        <location evidence="1 18">Cytoplasm</location>
    </subcellularLocation>
</comment>
<keyword evidence="21" id="KW-1185">Reference proteome</keyword>
<evidence type="ECO:0000256" key="4">
    <source>
        <dbReference type="ARBA" id="ARBA00022490"/>
    </source>
</evidence>
<dbReference type="EC" id="2.3.1.157" evidence="18"/>
<dbReference type="InterPro" id="IPR001451">
    <property type="entry name" value="Hexapep"/>
</dbReference>
<gene>
    <name evidence="18 20" type="primary">glmU</name>
    <name evidence="20" type="ORF">RHODGE_RHODGE_02984</name>
</gene>
<dbReference type="EC" id="2.7.7.23" evidence="18"/>
<keyword evidence="6 18" id="KW-0548">Nucleotidyltransferase</keyword>
<dbReference type="CDD" id="cd03353">
    <property type="entry name" value="LbH_GlmU_C"/>
    <property type="match status" value="1"/>
</dbReference>
<feature type="binding site" evidence="18">
    <location>
        <position position="183"/>
    </location>
    <ligand>
        <name>UDP-N-acetyl-alpha-D-glucosamine</name>
        <dbReference type="ChEBI" id="CHEBI:57705"/>
    </ligand>
</feature>
<dbReference type="GO" id="GO:0008360">
    <property type="term" value="P:regulation of cell shape"/>
    <property type="evidence" value="ECO:0007669"/>
    <property type="project" value="UniProtKB-KW"/>
</dbReference>
<comment type="pathway">
    <text evidence="18">Nucleotide-sugar biosynthesis; UDP-N-acetyl-alpha-D-glucosamine biosynthesis; N-acetyl-alpha-D-glucosamine 1-phosphate from alpha-D-glucosamine 6-phosphate (route II): step 2/2.</text>
</comment>
<keyword evidence="12 18" id="KW-0511">Multifunctional enzyme</keyword>
<dbReference type="GO" id="GO:0000902">
    <property type="term" value="P:cell morphogenesis"/>
    <property type="evidence" value="ECO:0007669"/>
    <property type="project" value="UniProtKB-UniRule"/>
</dbReference>
<feature type="domain" description="MobA-like NTP transferase" evidence="19">
    <location>
        <begin position="20"/>
        <end position="143"/>
    </location>
</feature>
<evidence type="ECO:0000256" key="2">
    <source>
        <dbReference type="ARBA" id="ARBA00007707"/>
    </source>
</evidence>
<proteinExistence type="inferred from homology"/>
<reference evidence="21" key="1">
    <citation type="submission" date="2018-10" db="EMBL/GenBank/DDBJ databases">
        <authorList>
            <person name="Peiro R."/>
            <person name="Begona"/>
            <person name="Cbmso G."/>
            <person name="Lopez M."/>
            <person name="Gonzalez S."/>
            <person name="Sacristan E."/>
            <person name="Castillo E."/>
        </authorList>
    </citation>
    <scope>NUCLEOTIDE SEQUENCE [LARGE SCALE GENOMIC DNA]</scope>
</reference>
<comment type="subunit">
    <text evidence="18">Homotrimer.</text>
</comment>
<feature type="binding site" evidence="18">
    <location>
        <position position="118"/>
    </location>
    <ligand>
        <name>Mg(2+)</name>
        <dbReference type="ChEBI" id="CHEBI:18420"/>
    </ligand>
</feature>
<dbReference type="GO" id="GO:0003977">
    <property type="term" value="F:UDP-N-acetylglucosamine diphosphorylase activity"/>
    <property type="evidence" value="ECO:0007669"/>
    <property type="project" value="UniProtKB-UniRule"/>
</dbReference>
<feature type="binding site" evidence="18">
    <location>
        <position position="154"/>
    </location>
    <ligand>
        <name>UDP-N-acetyl-alpha-D-glucosamine</name>
        <dbReference type="ChEBI" id="CHEBI:57705"/>
    </ligand>
</feature>
<dbReference type="Gene3D" id="3.90.550.10">
    <property type="entry name" value="Spore Coat Polysaccharide Biosynthesis Protein SpsA, Chain A"/>
    <property type="match status" value="1"/>
</dbReference>
<feature type="binding site" evidence="18">
    <location>
        <begin position="383"/>
        <end position="384"/>
    </location>
    <ligand>
        <name>acetyl-CoA</name>
        <dbReference type="ChEBI" id="CHEBI:57288"/>
    </ligand>
</feature>
<comment type="similarity">
    <text evidence="3 18">In the N-terminal section; belongs to the N-acetylglucosamine-1-phosphate uridyltransferase family.</text>
</comment>
<feature type="region of interest" description="Pyrophosphorylase" evidence="18">
    <location>
        <begin position="1"/>
        <end position="243"/>
    </location>
</feature>
<dbReference type="GO" id="GO:0009245">
    <property type="term" value="P:lipid A biosynthetic process"/>
    <property type="evidence" value="ECO:0007669"/>
    <property type="project" value="UniProtKB-UniRule"/>
</dbReference>